<accession>A0A074S237</accession>
<evidence type="ECO:0000256" key="1">
    <source>
        <dbReference type="SAM" id="MobiDB-lite"/>
    </source>
</evidence>
<keyword evidence="3" id="KW-1185">Reference proteome</keyword>
<evidence type="ECO:0000313" key="3">
    <source>
        <dbReference type="Proteomes" id="UP000027456"/>
    </source>
</evidence>
<feature type="region of interest" description="Disordered" evidence="1">
    <location>
        <begin position="557"/>
        <end position="586"/>
    </location>
</feature>
<feature type="compositionally biased region" description="Basic and acidic residues" evidence="1">
    <location>
        <begin position="557"/>
        <end position="571"/>
    </location>
</feature>
<feature type="compositionally biased region" description="Acidic residues" evidence="1">
    <location>
        <begin position="978"/>
        <end position="988"/>
    </location>
</feature>
<sequence length="1015" mass="116841">MVALEKDIKEVIWPCPNISTFLVQHWHWVEGGHKTKNSRDSLVNKVLLDPRFKLEHIRGIMWSDLDKQLEAKGSSGLSAGWNTTMLHLKVPSYQSSTSSSVEEFPIPNFQYRTLVDVMIEAFSHNDSKSFHYEPFELRCFNSPSTNKSQQLHGEIYHSKTMLELHDEIQRLPAEPGCDLPRVVAAYMFSSDGAQVAQFSTKNIHPIYCYFGNQSKYERCKPSSNTCFDLAHIPPLPDSVDTFLGNLAKDGRTVKNSAMLAHLRRELMHEVWGKLLDDRFVDAWVHGYVIKCADGIKRRVYPRILTYSADYPERVLLSTIRNMGRCACPRCLMPKMKFKLVGQHNDIKYRAHHPRVDDQDRRNRTDSAWNLIYSKGKKLGSKFVEQLLEPQSLVPTKNAFSLRLHQHGFDYHKMMVVDFMHDIELGVWKNAFTHLVRIIQASGSQVESEFNTRFRAIAPFGLSTINRFSNNMSEMKKLAARDYEDMLQCCIPVFEGLLPDNISKRVLDLLFVMAHWHSLGKLRLHSDRTIAIFRDATKELCAELRAFARYTSGYNHLETRKEKEARQRRESQRLGPAQAQSNKQSTRKGFSLDTYKVHSIVDYILAILEYGTTDSYSTQIGELQHRRVKGLFDRTNKQKDTTSQITSMERIQGALRRINEELNIISQADSNLQSPSEPEETEVLLNSTGHNHYEIAASQKKFIHLPTWLSSLSNDPATHMFSSRLRLHLFSRLDPTGSREVETHHGFRIQYDRLYKHEIVGVNYTSYDMRRCADCIHPSAERSFVLVKASDVTSNYPFYYARVLGIFHVNVCLDTHQPFQRVEFLWVRWLAHDSSWRSGWKAKRLDRLLYYSEDSDDTESSPPLDFISPSDVIRAAHLVPVFDSGMTTEYLSGRSEIAHDVVGEGDWKYWYAMRFVDRDMTMRYHGEGIGHYFNVPKGSQQEGTDPQDDPEEGSSSQGVVSDEGDSEIDVNENRRTAELEDNLDEESGEDVSAGQGSESGEDYESEEDMEPLQYEY</sequence>
<evidence type="ECO:0000313" key="2">
    <source>
        <dbReference type="EMBL" id="KEP53264.1"/>
    </source>
</evidence>
<feature type="compositionally biased region" description="Acidic residues" evidence="1">
    <location>
        <begin position="998"/>
        <end position="1009"/>
    </location>
</feature>
<dbReference type="Proteomes" id="UP000027456">
    <property type="component" value="Unassembled WGS sequence"/>
</dbReference>
<feature type="region of interest" description="Disordered" evidence="1">
    <location>
        <begin position="932"/>
        <end position="1015"/>
    </location>
</feature>
<organism evidence="2 3">
    <name type="scientific">Rhizoctonia solani 123E</name>
    <dbReference type="NCBI Taxonomy" id="1423351"/>
    <lineage>
        <taxon>Eukaryota</taxon>
        <taxon>Fungi</taxon>
        <taxon>Dikarya</taxon>
        <taxon>Basidiomycota</taxon>
        <taxon>Agaricomycotina</taxon>
        <taxon>Agaricomycetes</taxon>
        <taxon>Cantharellales</taxon>
        <taxon>Ceratobasidiaceae</taxon>
        <taxon>Rhizoctonia</taxon>
    </lineage>
</organism>
<comment type="caution">
    <text evidence="2">The sequence shown here is derived from an EMBL/GenBank/DDBJ whole genome shotgun (WGS) entry which is preliminary data.</text>
</comment>
<evidence type="ECO:0008006" key="4">
    <source>
        <dbReference type="Google" id="ProtNLM"/>
    </source>
</evidence>
<protein>
    <recommendedName>
        <fullName evidence="4">Transposase family Tnp2 protein</fullName>
    </recommendedName>
</protein>
<gene>
    <name evidence="2" type="ORF">V565_033150</name>
</gene>
<name>A0A074S237_9AGAM</name>
<dbReference type="OrthoDB" id="2687259at2759"/>
<feature type="compositionally biased region" description="Polar residues" evidence="1">
    <location>
        <begin position="577"/>
        <end position="586"/>
    </location>
</feature>
<dbReference type="AlphaFoldDB" id="A0A074S237"/>
<dbReference type="STRING" id="1423351.A0A074S237"/>
<reference evidence="2 3" key="1">
    <citation type="submission" date="2013-12" db="EMBL/GenBank/DDBJ databases">
        <authorList>
            <person name="Cubeta M."/>
            <person name="Pakala S."/>
            <person name="Fedorova N."/>
            <person name="Thomas E."/>
            <person name="Dean R."/>
            <person name="Jabaji S."/>
            <person name="Neate S."/>
            <person name="Toda T."/>
            <person name="Tavantzis S."/>
            <person name="Vilgalys R."/>
            <person name="Bharathan N."/>
            <person name="Pakala S."/>
            <person name="Losada L.S."/>
            <person name="Zafar N."/>
            <person name="Nierman W."/>
        </authorList>
    </citation>
    <scope>NUCLEOTIDE SEQUENCE [LARGE SCALE GENOMIC DNA]</scope>
    <source>
        <strain evidence="2 3">123E</strain>
    </source>
</reference>
<dbReference type="HOGENOM" id="CLU_002498_0_1_1"/>
<proteinExistence type="predicted"/>
<dbReference type="InterPro" id="IPR041078">
    <property type="entry name" value="Plavaka"/>
</dbReference>
<dbReference type="Pfam" id="PF18759">
    <property type="entry name" value="Plavaka"/>
    <property type="match status" value="1"/>
</dbReference>
<dbReference type="EMBL" id="AZST01000067">
    <property type="protein sequence ID" value="KEP53264.1"/>
    <property type="molecule type" value="Genomic_DNA"/>
</dbReference>